<keyword evidence="2" id="KW-1185">Reference proteome</keyword>
<proteinExistence type="predicted"/>
<feature type="domain" description="Integrase catalytic" evidence="1">
    <location>
        <begin position="52"/>
        <end position="163"/>
    </location>
</feature>
<dbReference type="Proteomes" id="UP000025227">
    <property type="component" value="Unplaced"/>
</dbReference>
<protein>
    <submittedName>
        <fullName evidence="3">Integrase catalytic domain-containing protein</fullName>
    </submittedName>
</protein>
<dbReference type="WBParaSite" id="HCON_00014880-00001">
    <property type="protein sequence ID" value="HCON_00014880-00001"/>
    <property type="gene ID" value="HCON_00014880"/>
</dbReference>
<name>A0A7I5E5S7_HAECO</name>
<evidence type="ECO:0000313" key="3">
    <source>
        <dbReference type="WBParaSite" id="HCON_00014880-00001"/>
    </source>
</evidence>
<dbReference type="PANTHER" id="PTHR37984">
    <property type="entry name" value="PROTEIN CBG26694"/>
    <property type="match status" value="1"/>
</dbReference>
<dbReference type="GO" id="GO:0015074">
    <property type="term" value="P:DNA integration"/>
    <property type="evidence" value="ECO:0007669"/>
    <property type="project" value="InterPro"/>
</dbReference>
<dbReference type="AlphaFoldDB" id="A0A7I5E5S7"/>
<sequence>MLARSYGYWPPVEADIVKLVRNCATCAQQAKDLLCACSAVSDEKTELQSWPKPLTPRARVHADFAGLLDGNFYLVIVDAFSKWREIIQMNPITTSATIRVSSKVFAQFGNPKTLITDNDTFKGGLTKLKGEEPTAEALQAFLAAHRSTSRPSGPNHLSLAENFLGRRIRTGVGLMIPSSKDSRGRRDTKMKGQFNRHQGAKACHFDVDDAVFAKDYRQVQTIWTPGIMARRLGNVMYHVRCGNALWTRHATS</sequence>
<dbReference type="InterPro" id="IPR001584">
    <property type="entry name" value="Integrase_cat-core"/>
</dbReference>
<accession>A0A7I5E5S7</accession>
<dbReference type="OrthoDB" id="5864777at2759"/>
<dbReference type="InterPro" id="IPR050951">
    <property type="entry name" value="Retrovirus_Pol_polyprotein"/>
</dbReference>
<reference evidence="3" key="1">
    <citation type="submission" date="2020-12" db="UniProtKB">
        <authorList>
            <consortium name="WormBaseParasite"/>
        </authorList>
    </citation>
    <scope>IDENTIFICATION</scope>
    <source>
        <strain evidence="3">MHco3</strain>
    </source>
</reference>
<dbReference type="Gene3D" id="3.30.420.10">
    <property type="entry name" value="Ribonuclease H-like superfamily/Ribonuclease H"/>
    <property type="match status" value="1"/>
</dbReference>
<organism evidence="2 3">
    <name type="scientific">Haemonchus contortus</name>
    <name type="common">Barber pole worm</name>
    <dbReference type="NCBI Taxonomy" id="6289"/>
    <lineage>
        <taxon>Eukaryota</taxon>
        <taxon>Metazoa</taxon>
        <taxon>Ecdysozoa</taxon>
        <taxon>Nematoda</taxon>
        <taxon>Chromadorea</taxon>
        <taxon>Rhabditida</taxon>
        <taxon>Rhabditina</taxon>
        <taxon>Rhabditomorpha</taxon>
        <taxon>Strongyloidea</taxon>
        <taxon>Trichostrongylidae</taxon>
        <taxon>Haemonchus</taxon>
    </lineage>
</organism>
<evidence type="ECO:0000313" key="2">
    <source>
        <dbReference type="Proteomes" id="UP000025227"/>
    </source>
</evidence>
<dbReference type="GO" id="GO:0003676">
    <property type="term" value="F:nucleic acid binding"/>
    <property type="evidence" value="ECO:0007669"/>
    <property type="project" value="InterPro"/>
</dbReference>
<dbReference type="PROSITE" id="PS50994">
    <property type="entry name" value="INTEGRASE"/>
    <property type="match status" value="1"/>
</dbReference>
<dbReference type="InterPro" id="IPR036397">
    <property type="entry name" value="RNaseH_sf"/>
</dbReference>
<evidence type="ECO:0000259" key="1">
    <source>
        <dbReference type="PROSITE" id="PS50994"/>
    </source>
</evidence>
<dbReference type="InterPro" id="IPR012337">
    <property type="entry name" value="RNaseH-like_sf"/>
</dbReference>
<dbReference type="SUPFAM" id="SSF53098">
    <property type="entry name" value="Ribonuclease H-like"/>
    <property type="match status" value="1"/>
</dbReference>
<dbReference type="PANTHER" id="PTHR37984:SF5">
    <property type="entry name" value="PROTEIN NYNRIN-LIKE"/>
    <property type="match status" value="1"/>
</dbReference>